<evidence type="ECO:0000256" key="2">
    <source>
        <dbReference type="ARBA" id="ARBA00023125"/>
    </source>
</evidence>
<feature type="region of interest" description="Disordered" evidence="4">
    <location>
        <begin position="373"/>
        <end position="392"/>
    </location>
</feature>
<reference evidence="7" key="1">
    <citation type="submission" date="2015-07" db="EMBL/GenBank/DDBJ databases">
        <title>Discovery of a poly(ethylene terephthalate assimilation.</title>
        <authorList>
            <person name="Yoshida S."/>
            <person name="Hiraga K."/>
            <person name="Takehana T."/>
            <person name="Taniguchi I."/>
            <person name="Yamaji H."/>
            <person name="Maeda Y."/>
            <person name="Toyohara K."/>
            <person name="Miyamoto K."/>
            <person name="Kimura Y."/>
            <person name="Oda K."/>
        </authorList>
    </citation>
    <scope>NUCLEOTIDE SEQUENCE [LARGE SCALE GENOMIC DNA]</scope>
    <source>
        <strain evidence="7">NBRC 110686 / TISTR 2288 / 201-F6</strain>
    </source>
</reference>
<keyword evidence="7" id="KW-1185">Reference proteome</keyword>
<dbReference type="InterPro" id="IPR024456">
    <property type="entry name" value="Integrase_catalytic_putative"/>
</dbReference>
<keyword evidence="2 3" id="KW-0238">DNA-binding</keyword>
<protein>
    <submittedName>
        <fullName evidence="6">Putative regulatory protein</fullName>
    </submittedName>
</protein>
<dbReference type="OrthoDB" id="5394387at2"/>
<gene>
    <name evidence="6" type="ORF">ISF6_2132</name>
</gene>
<dbReference type="Proteomes" id="UP000037660">
    <property type="component" value="Unassembled WGS sequence"/>
</dbReference>
<comment type="caution">
    <text evidence="6">The sequence shown here is derived from an EMBL/GenBank/DDBJ whole genome shotgun (WGS) entry which is preliminary data.</text>
</comment>
<accession>A0A0K8P0V4</accession>
<name>A0A0K8P0V4_PISS1</name>
<dbReference type="SUPFAM" id="SSF56349">
    <property type="entry name" value="DNA breaking-rejoining enzymes"/>
    <property type="match status" value="1"/>
</dbReference>
<dbReference type="InterPro" id="IPR024457">
    <property type="entry name" value="Putative_integrase_N"/>
</dbReference>
<reference evidence="6 7" key="2">
    <citation type="journal article" date="2016" name="Science">
        <title>A bacterium that degrades and assimilates poly(ethylene terephthalate).</title>
        <authorList>
            <person name="Yoshida S."/>
            <person name="Hiraga K."/>
            <person name="Takehana T."/>
            <person name="Taniguchi I."/>
            <person name="Yamaji H."/>
            <person name="Maeda Y."/>
            <person name="Toyohara K."/>
            <person name="Miyamoto K."/>
            <person name="Kimura Y."/>
            <person name="Oda K."/>
        </authorList>
    </citation>
    <scope>NUCLEOTIDE SEQUENCE [LARGE SCALE GENOMIC DNA]</scope>
    <source>
        <strain evidence="7">NBRC 110686 / TISTR 2288 / 201-F6</strain>
    </source>
</reference>
<evidence type="ECO:0000313" key="7">
    <source>
        <dbReference type="Proteomes" id="UP000037660"/>
    </source>
</evidence>
<evidence type="ECO:0000259" key="5">
    <source>
        <dbReference type="PROSITE" id="PS51900"/>
    </source>
</evidence>
<dbReference type="EMBL" id="BBYR01000033">
    <property type="protein sequence ID" value="GAP36292.1"/>
    <property type="molecule type" value="Genomic_DNA"/>
</dbReference>
<evidence type="ECO:0000256" key="3">
    <source>
        <dbReference type="PROSITE-ProRule" id="PRU01248"/>
    </source>
</evidence>
<organism evidence="6 7">
    <name type="scientific">Piscinibacter sakaiensis</name>
    <name type="common">Ideonella sakaiensis</name>
    <dbReference type="NCBI Taxonomy" id="1547922"/>
    <lineage>
        <taxon>Bacteria</taxon>
        <taxon>Pseudomonadati</taxon>
        <taxon>Pseudomonadota</taxon>
        <taxon>Betaproteobacteria</taxon>
        <taxon>Burkholderiales</taxon>
        <taxon>Sphaerotilaceae</taxon>
        <taxon>Piscinibacter</taxon>
    </lineage>
</organism>
<dbReference type="GO" id="GO:0003677">
    <property type="term" value="F:DNA binding"/>
    <property type="evidence" value="ECO:0007669"/>
    <property type="project" value="UniProtKB-UniRule"/>
</dbReference>
<dbReference type="PROSITE" id="PS51900">
    <property type="entry name" value="CB"/>
    <property type="match status" value="1"/>
</dbReference>
<dbReference type="InterPro" id="IPR011010">
    <property type="entry name" value="DNA_brk_join_enz"/>
</dbReference>
<dbReference type="Pfam" id="PF12834">
    <property type="entry name" value="Phage_int_SAM_2"/>
    <property type="match status" value="1"/>
</dbReference>
<evidence type="ECO:0000256" key="1">
    <source>
        <dbReference type="ARBA" id="ARBA00022908"/>
    </source>
</evidence>
<feature type="region of interest" description="Disordered" evidence="4">
    <location>
        <begin position="1"/>
        <end position="28"/>
    </location>
</feature>
<dbReference type="GO" id="GO:0015074">
    <property type="term" value="P:DNA integration"/>
    <property type="evidence" value="ECO:0007669"/>
    <property type="project" value="UniProtKB-KW"/>
</dbReference>
<dbReference type="RefSeq" id="WP_082368275.1">
    <property type="nucleotide sequence ID" value="NZ_BBYR01000033.1"/>
</dbReference>
<proteinExistence type="predicted"/>
<sequence>MPRLSIDPPSSRLRPPPLGRTAHQPPRLHDWAGLTDADVLARHRPGQAGALQVLEVLLRLHNQQHTSRQKTVSHKTRKDRADFLRRFYAALHDRAGFKTLPDPRNLRQKHIRAMVQVWRDDKLKPATIQTYMSFLRGLALWTGKPGFVRGPAFYGLELHEYQRHEVAEHDKSWSAQGLDIEALLQRVSAYDAYVGASLRVIHAFGLRKKESVMLRPNALVVPFEATGLPPEERQADYYLWVRQGAKNGRPRYLPLDTLQRQQAVAHAQRVAGTDVEAHLGRPDRSLKQNMQRFAYVLRKFGFTKRKLGVTAHGLRHEALIGEYVVRTGQQPPVRGGASDGSNEVKAACLAVSRMAGHSRPRASRAYLGAILGRPRRKASQTDGADAMEAKAA</sequence>
<keyword evidence="1" id="KW-0229">DNA integration</keyword>
<feature type="compositionally biased region" description="Low complexity" evidence="4">
    <location>
        <begin position="1"/>
        <end position="13"/>
    </location>
</feature>
<dbReference type="Gene3D" id="1.10.150.130">
    <property type="match status" value="1"/>
</dbReference>
<dbReference type="InterPro" id="IPR044068">
    <property type="entry name" value="CB"/>
</dbReference>
<feature type="domain" description="Core-binding (CB)" evidence="5">
    <location>
        <begin position="51"/>
        <end position="143"/>
    </location>
</feature>
<dbReference type="InterPro" id="IPR010998">
    <property type="entry name" value="Integrase_recombinase_N"/>
</dbReference>
<evidence type="ECO:0000256" key="4">
    <source>
        <dbReference type="SAM" id="MobiDB-lite"/>
    </source>
</evidence>
<evidence type="ECO:0000313" key="6">
    <source>
        <dbReference type="EMBL" id="GAP36292.1"/>
    </source>
</evidence>
<dbReference type="AlphaFoldDB" id="A0A0K8P0V4"/>
<dbReference type="Pfam" id="PF12835">
    <property type="entry name" value="Integrase_1"/>
    <property type="match status" value="1"/>
</dbReference>